<dbReference type="InterPro" id="IPR020843">
    <property type="entry name" value="ER"/>
</dbReference>
<dbReference type="Gene3D" id="3.40.50.720">
    <property type="entry name" value="NAD(P)-binding Rossmann-like Domain"/>
    <property type="match status" value="1"/>
</dbReference>
<evidence type="ECO:0000313" key="3">
    <source>
        <dbReference type="Proteomes" id="UP000199012"/>
    </source>
</evidence>
<dbReference type="GO" id="GO:0016491">
    <property type="term" value="F:oxidoreductase activity"/>
    <property type="evidence" value="ECO:0007669"/>
    <property type="project" value="InterPro"/>
</dbReference>
<dbReference type="SMART" id="SM00829">
    <property type="entry name" value="PKS_ER"/>
    <property type="match status" value="1"/>
</dbReference>
<organism evidence="2 3">
    <name type="scientific">Cellulomonas marina</name>
    <dbReference type="NCBI Taxonomy" id="988821"/>
    <lineage>
        <taxon>Bacteria</taxon>
        <taxon>Bacillati</taxon>
        <taxon>Actinomycetota</taxon>
        <taxon>Actinomycetes</taxon>
        <taxon>Micrococcales</taxon>
        <taxon>Cellulomonadaceae</taxon>
        <taxon>Cellulomonas</taxon>
    </lineage>
</organism>
<dbReference type="CDD" id="cd08267">
    <property type="entry name" value="MDR1"/>
    <property type="match status" value="1"/>
</dbReference>
<dbReference type="STRING" id="988821.SAMN05421867_104186"/>
<dbReference type="PANTHER" id="PTHR44013">
    <property type="entry name" value="ZINC-TYPE ALCOHOL DEHYDROGENASE-LIKE PROTEIN C16A3.02C"/>
    <property type="match status" value="1"/>
</dbReference>
<dbReference type="Proteomes" id="UP000199012">
    <property type="component" value="Unassembled WGS sequence"/>
</dbReference>
<dbReference type="SUPFAM" id="SSF50129">
    <property type="entry name" value="GroES-like"/>
    <property type="match status" value="1"/>
</dbReference>
<sequence length="334" mass="33978">MDVVAVPTRMEAVVQRRYGGPEGFRVEEVPTPVPRAGEVLVEVHAAGVDRGVAHLVAGDPAVVRLVTGLRSPRQPVPGMDLAGRVVALGPGVTDLAVGDEVLGTGRGSFAPYARARVDRLVRRPAGLDVVAAAALPVSGLTAQGAVDDVAAVRAGHRVLVLGASGGVGTYAVQLAVAAGAEVTGVCSAGKADLVRALGAHRVLDHAREDATAGDERYDAVVDIGGRTPVRRLRRVLTPAGTLVLVGGEGGGRLTGGLGRQLAAAATSPFVRQRLVMLVATERREALGRLVARVVAGDVAPAVGRTYPLAAAAEAVADLVAGRTRGKSVLVVREG</sequence>
<gene>
    <name evidence="2" type="ORF">SAMN05421867_104186</name>
</gene>
<protein>
    <submittedName>
        <fullName evidence="2">NADPH:quinone reductase</fullName>
    </submittedName>
</protein>
<dbReference type="SUPFAM" id="SSF51735">
    <property type="entry name" value="NAD(P)-binding Rossmann-fold domains"/>
    <property type="match status" value="1"/>
</dbReference>
<keyword evidence="3" id="KW-1185">Reference proteome</keyword>
<name>A0A1I0X7U2_9CELL</name>
<dbReference type="Pfam" id="PF13602">
    <property type="entry name" value="ADH_zinc_N_2"/>
    <property type="match status" value="1"/>
</dbReference>
<proteinExistence type="predicted"/>
<evidence type="ECO:0000313" key="2">
    <source>
        <dbReference type="EMBL" id="SFA96934.1"/>
    </source>
</evidence>
<feature type="domain" description="Enoyl reductase (ER)" evidence="1">
    <location>
        <begin position="19"/>
        <end position="329"/>
    </location>
</feature>
<dbReference type="AlphaFoldDB" id="A0A1I0X7U2"/>
<evidence type="ECO:0000259" key="1">
    <source>
        <dbReference type="SMART" id="SM00829"/>
    </source>
</evidence>
<dbReference type="Gene3D" id="3.90.180.10">
    <property type="entry name" value="Medium-chain alcohol dehydrogenases, catalytic domain"/>
    <property type="match status" value="1"/>
</dbReference>
<dbReference type="Pfam" id="PF08240">
    <property type="entry name" value="ADH_N"/>
    <property type="match status" value="1"/>
</dbReference>
<dbReference type="InterPro" id="IPR052733">
    <property type="entry name" value="Chloroplast_QOR"/>
</dbReference>
<dbReference type="InterPro" id="IPR036291">
    <property type="entry name" value="NAD(P)-bd_dom_sf"/>
</dbReference>
<accession>A0A1I0X7U2</accession>
<dbReference type="InterPro" id="IPR013154">
    <property type="entry name" value="ADH-like_N"/>
</dbReference>
<dbReference type="InterPro" id="IPR011032">
    <property type="entry name" value="GroES-like_sf"/>
</dbReference>
<reference evidence="2 3" key="1">
    <citation type="submission" date="2016-10" db="EMBL/GenBank/DDBJ databases">
        <authorList>
            <person name="de Groot N.N."/>
        </authorList>
    </citation>
    <scope>NUCLEOTIDE SEQUENCE [LARGE SCALE GENOMIC DNA]</scope>
    <source>
        <strain evidence="2 3">CGMCC 4.6945</strain>
    </source>
</reference>
<dbReference type="EMBL" id="FOKA01000004">
    <property type="protein sequence ID" value="SFA96934.1"/>
    <property type="molecule type" value="Genomic_DNA"/>
</dbReference>
<dbReference type="PANTHER" id="PTHR44013:SF1">
    <property type="entry name" value="ZINC-TYPE ALCOHOL DEHYDROGENASE-LIKE PROTEIN C16A3.02C"/>
    <property type="match status" value="1"/>
</dbReference>
<dbReference type="RefSeq" id="WP_203708883.1">
    <property type="nucleotide sequence ID" value="NZ_BONM01000017.1"/>
</dbReference>